<dbReference type="PANTHER" id="PTHR42815">
    <property type="entry name" value="FAD-BINDING, PUTATIVE (AFU_ORTHOLOGUE AFUA_6G07600)-RELATED"/>
    <property type="match status" value="1"/>
</dbReference>
<dbReference type="PROSITE" id="PS51384">
    <property type="entry name" value="FAD_FR"/>
    <property type="match status" value="1"/>
</dbReference>
<dbReference type="SUPFAM" id="SSF63380">
    <property type="entry name" value="Riboflavin synthase domain-like"/>
    <property type="match status" value="1"/>
</dbReference>
<evidence type="ECO:0000313" key="2">
    <source>
        <dbReference type="EMBL" id="MBD2842138.1"/>
    </source>
</evidence>
<dbReference type="PANTHER" id="PTHR42815:SF2">
    <property type="entry name" value="FAD-BINDING, PUTATIVE (AFU_ORTHOLOGUE AFUA_6G07600)-RELATED"/>
    <property type="match status" value="1"/>
</dbReference>
<accession>A0ABR8KNA8</accession>
<dbReference type="Gene3D" id="3.40.50.80">
    <property type="entry name" value="Nucleotide-binding domain of ferredoxin-NADP reductase (FNR) module"/>
    <property type="match status" value="1"/>
</dbReference>
<dbReference type="Pfam" id="PF00970">
    <property type="entry name" value="FAD_binding_6"/>
    <property type="match status" value="1"/>
</dbReference>
<dbReference type="Proteomes" id="UP000635384">
    <property type="component" value="Unassembled WGS sequence"/>
</dbReference>
<evidence type="ECO:0000313" key="3">
    <source>
        <dbReference type="Proteomes" id="UP000635384"/>
    </source>
</evidence>
<dbReference type="Pfam" id="PF00175">
    <property type="entry name" value="NAD_binding_1"/>
    <property type="match status" value="1"/>
</dbReference>
<sequence length="508" mass="55368">MPDQHRTFFSELPFLVVSGADANGKHWVTLIDGPEGFISSPDERTLTVRTQPDAHDPLVETLMDGGDVGVLGIELATRRRNRINGRVLPSDSSLRIKVVQSFGNCPQYIRERRWRRVSKVSPQRAIRSKTLSESQIALIQSADTMFIGTGQRRHGEHSSNGFDSSHRGGEPGFVAVIDKGHLRIPDYAGNNFFNTIGNLLVNPKIGLVFVDFESGALLHVSGTTQINWEPEDSHDPGARRMIEMTIDAVIERPAALSLRWSEDDEDLLQFTVIDKVEEAAGITSFHLARADGLPLEPVEAGQHLPIELDIPGQPGPVRRSYSLSGAPASGFYRLTIKRESKGLASRYMHDVLKVGDRIRARRPSGDFAVPCTNCPLILVSAGVGLTPMVSMLHAVAGESSDRPVWFVHGTRSGSTHAMRSEVATLVAANRQISSLMAYSRPDSQDRQGIDFDTAGRINAATLIALNAGDAAHYMICGPGAFIADLRSGLEQQGVATDRIHFETFGPAS</sequence>
<dbReference type="Gene3D" id="2.30.110.10">
    <property type="entry name" value="Electron Transport, Fmn-binding Protein, Chain A"/>
    <property type="match status" value="1"/>
</dbReference>
<dbReference type="PRINTS" id="PR00409">
    <property type="entry name" value="PHDIOXRDTASE"/>
</dbReference>
<evidence type="ECO:0000259" key="1">
    <source>
        <dbReference type="PROSITE" id="PS51384"/>
    </source>
</evidence>
<dbReference type="InterPro" id="IPR039261">
    <property type="entry name" value="FNR_nucleotide-bd"/>
</dbReference>
<gene>
    <name evidence="2" type="ORF">IB285_07685</name>
</gene>
<dbReference type="CDD" id="cd06184">
    <property type="entry name" value="flavohem_like_fad_nad_binding"/>
    <property type="match status" value="1"/>
</dbReference>
<reference evidence="2 3" key="1">
    <citation type="submission" date="2020-09" db="EMBL/GenBank/DDBJ databases">
        <authorList>
            <person name="Yoon J.-W."/>
        </authorList>
    </citation>
    <scope>NUCLEOTIDE SEQUENCE [LARGE SCALE GENOMIC DNA]</scope>
    <source>
        <strain evidence="2 3">KMU-140</strain>
    </source>
</reference>
<name>A0ABR8KNA8_9SPHN</name>
<dbReference type="InterPro" id="IPR008333">
    <property type="entry name" value="Cbr1-like_FAD-bd_dom"/>
</dbReference>
<dbReference type="InterPro" id="IPR017927">
    <property type="entry name" value="FAD-bd_FR_type"/>
</dbReference>
<proteinExistence type="predicted"/>
<dbReference type="InterPro" id="IPR001433">
    <property type="entry name" value="OxRdtase_FAD/NAD-bd"/>
</dbReference>
<dbReference type="EMBL" id="JACXLC010000001">
    <property type="protein sequence ID" value="MBD2842138.1"/>
    <property type="molecule type" value="Genomic_DNA"/>
</dbReference>
<dbReference type="SUPFAM" id="SSF52343">
    <property type="entry name" value="Ferredoxin reductase-like, C-terminal NADP-linked domain"/>
    <property type="match status" value="1"/>
</dbReference>
<feature type="domain" description="FAD-binding FR-type" evidence="1">
    <location>
        <begin position="265"/>
        <end position="370"/>
    </location>
</feature>
<comment type="caution">
    <text evidence="2">The sequence shown here is derived from an EMBL/GenBank/DDBJ whole genome shotgun (WGS) entry which is preliminary data.</text>
</comment>
<dbReference type="SUPFAM" id="SSF50475">
    <property type="entry name" value="FMN-binding split barrel"/>
    <property type="match status" value="1"/>
</dbReference>
<dbReference type="RefSeq" id="WP_190787628.1">
    <property type="nucleotide sequence ID" value="NZ_JACXLC010000001.1"/>
</dbReference>
<protein>
    <submittedName>
        <fullName evidence="2">Pyridoxamine 5'-phosphate oxidase family protein</fullName>
    </submittedName>
</protein>
<dbReference type="Gene3D" id="2.40.30.10">
    <property type="entry name" value="Translation factors"/>
    <property type="match status" value="1"/>
</dbReference>
<dbReference type="InterPro" id="IPR017938">
    <property type="entry name" value="Riboflavin_synthase-like_b-brl"/>
</dbReference>
<organism evidence="2 3">
    <name type="scientific">Erythrobacter rubeus</name>
    <dbReference type="NCBI Taxonomy" id="2760803"/>
    <lineage>
        <taxon>Bacteria</taxon>
        <taxon>Pseudomonadati</taxon>
        <taxon>Pseudomonadota</taxon>
        <taxon>Alphaproteobacteria</taxon>
        <taxon>Sphingomonadales</taxon>
        <taxon>Erythrobacteraceae</taxon>
        <taxon>Erythrobacter/Porphyrobacter group</taxon>
        <taxon>Erythrobacter</taxon>
    </lineage>
</organism>
<dbReference type="InterPro" id="IPR012349">
    <property type="entry name" value="Split_barrel_FMN-bd"/>
</dbReference>
<keyword evidence="3" id="KW-1185">Reference proteome</keyword>